<name>F5XSF3_MICPN</name>
<proteinExistence type="predicted"/>
<evidence type="ECO:0000313" key="1">
    <source>
        <dbReference type="EMBL" id="BAK34834.1"/>
    </source>
</evidence>
<protein>
    <submittedName>
        <fullName evidence="1">Uncharacterized protein</fullName>
    </submittedName>
</protein>
<dbReference type="AlphaFoldDB" id="F5XSF3"/>
<dbReference type="KEGG" id="mph:MLP_18200"/>
<dbReference type="Proteomes" id="UP000007947">
    <property type="component" value="Chromosome"/>
</dbReference>
<evidence type="ECO:0000313" key="2">
    <source>
        <dbReference type="Proteomes" id="UP000007947"/>
    </source>
</evidence>
<sequence length="66" mass="7074">MPGMPRLTGFNAALIADLQLAGRVQVRRRLDAVLDHPTASGSALIRTVRNLRLATPTIPGNTWGVV</sequence>
<reference evidence="1 2" key="1">
    <citation type="submission" date="2011-05" db="EMBL/GenBank/DDBJ databases">
        <title>Whole genome sequence of Microlunatus phosphovorus NM-1.</title>
        <authorList>
            <person name="Hosoyama A."/>
            <person name="Sasaki K."/>
            <person name="Harada T."/>
            <person name="Igarashi R."/>
            <person name="Kawakoshi A."/>
            <person name="Sasagawa M."/>
            <person name="Fukada J."/>
            <person name="Nakamura S."/>
            <person name="Katano Y."/>
            <person name="Hanada S."/>
            <person name="Kamagata Y."/>
            <person name="Nakamura N."/>
            <person name="Yamazaki S."/>
            <person name="Fujita N."/>
        </authorList>
    </citation>
    <scope>NUCLEOTIDE SEQUENCE [LARGE SCALE GENOMIC DNA]</scope>
    <source>
        <strain evidence="2">ATCC 700054 / DSM 10555 / JCM 9379 / NBRC 101784 / NCIMB 13414 / VKM Ac-1990 / NM-1</strain>
    </source>
</reference>
<dbReference type="EMBL" id="AP012204">
    <property type="protein sequence ID" value="BAK34834.1"/>
    <property type="molecule type" value="Genomic_DNA"/>
</dbReference>
<dbReference type="HOGENOM" id="CLU_2826340_0_0_11"/>
<gene>
    <name evidence="1" type="ordered locus">MLP_18200</name>
</gene>
<organism evidence="1 2">
    <name type="scientific">Microlunatus phosphovorus (strain ATCC 700054 / DSM 10555 / JCM 9379 / NBRC 101784 / NCIMB 13414 / VKM Ac-1990 / NM-1)</name>
    <dbReference type="NCBI Taxonomy" id="1032480"/>
    <lineage>
        <taxon>Bacteria</taxon>
        <taxon>Bacillati</taxon>
        <taxon>Actinomycetota</taxon>
        <taxon>Actinomycetes</taxon>
        <taxon>Propionibacteriales</taxon>
        <taxon>Propionibacteriaceae</taxon>
        <taxon>Microlunatus</taxon>
    </lineage>
</organism>
<accession>F5XSF3</accession>
<keyword evidence="2" id="KW-1185">Reference proteome</keyword>